<feature type="compositionally biased region" description="Acidic residues" evidence="10">
    <location>
        <begin position="349"/>
        <end position="364"/>
    </location>
</feature>
<protein>
    <recommendedName>
        <fullName evidence="11">Importin N-terminal domain-containing protein</fullName>
    </recommendedName>
</protein>
<feature type="region of interest" description="Disordered" evidence="10">
    <location>
        <begin position="327"/>
        <end position="364"/>
    </location>
</feature>
<dbReference type="EMBL" id="JAAAJA010000223">
    <property type="protein sequence ID" value="KAG0258334.1"/>
    <property type="molecule type" value="Genomic_DNA"/>
</dbReference>
<dbReference type="SUPFAM" id="SSF48371">
    <property type="entry name" value="ARM repeat"/>
    <property type="match status" value="1"/>
</dbReference>
<dbReference type="Pfam" id="PF25574">
    <property type="entry name" value="TPR_IMB1"/>
    <property type="match status" value="1"/>
</dbReference>
<evidence type="ECO:0000256" key="6">
    <source>
        <dbReference type="ARBA" id="ARBA00022927"/>
    </source>
</evidence>
<dbReference type="GO" id="GO:0006606">
    <property type="term" value="P:protein import into nucleus"/>
    <property type="evidence" value="ECO:0007669"/>
    <property type="project" value="InterPro"/>
</dbReference>
<dbReference type="Proteomes" id="UP000726737">
    <property type="component" value="Unassembled WGS sequence"/>
</dbReference>
<dbReference type="AlphaFoldDB" id="A0A9P6Q496"/>
<dbReference type="OrthoDB" id="951172at2759"/>
<dbReference type="InterPro" id="IPR016024">
    <property type="entry name" value="ARM-type_fold"/>
</dbReference>
<dbReference type="PANTHER" id="PTHR10527">
    <property type="entry name" value="IMPORTIN BETA"/>
    <property type="match status" value="1"/>
</dbReference>
<dbReference type="InterPro" id="IPR000357">
    <property type="entry name" value="HEAT"/>
</dbReference>
<dbReference type="InterPro" id="IPR040122">
    <property type="entry name" value="Importin_beta"/>
</dbReference>
<keyword evidence="8" id="KW-0539">Nucleus</keyword>
<evidence type="ECO:0000256" key="5">
    <source>
        <dbReference type="ARBA" id="ARBA00022737"/>
    </source>
</evidence>
<evidence type="ECO:0000313" key="12">
    <source>
        <dbReference type="EMBL" id="KAG0258334.1"/>
    </source>
</evidence>
<sequence length="895" mass="99625">MLNWQPQSDGLSQLTQLLRDSMSSDNTVQTQVREHLESFRNVPDYNNYLIYILTQMPQELPTTRAIAGLLLKTNIQYHASDIREDVLEYVKTLALRHVGDPDADVRNTLGTVITTILSRNSIMSWPEVLPHLMTLLDSQDPNVVEGAFKALAKICEDSSAELDVEINGERPLNFMIPKIITYFQSPVVSIRVCALTCINQFINRKSQSFMVNVDAFVEGLGQLSNDTHREVRKHVCQAMVMLLEVRPDKLIPQINNVVEYMLYSTKDDDDTVALEACEFWLAFAEQDALQEHLRPYLNRVIPVLLQGMDASVPDRNEDIKPRFHHAKTHTTENAATGPSESAGGGGVSDLDDDDDDDDEDDDDEDDIYMEWNLRKCSASALDVLSAVYGDSMLEILLPLLQTELFHAEWKHRECGILALGAVAEGCMTGIEPHLPTLIPYLIQTLKDPKSLVRAITCWTLGRYARWCVYPTKSEDRPLYLVPLIEGLLSMVSDNNKRVQEAGCSAFATLEEEACEALVPYLFGILQTLVRAFSIYQQKNLLILYDAIGTLADSVGSALNSKQYIDLLMPCLIEKWQQLPDDDRDLFPLFECLSSVTTALGQGFLPFAPPVFERCVKIVHANLIQSQMHAQNPESVPPPDKDFMIVALDLLSGLTQGLNTSVESLVASSEPSVLQILSVCLADSSAEVRQSSYALLGDLAISCFMHIKPYLNAFMNELIGQIQPNTEYVSVCNNAAWAAGEIALQYGEGMGVWVQPLLERLIPLLTSETTPRTLLDNSAITIGRLGLVCPQLVGPHLELFAESWCHTCRTIRDNDEKDTAFRGLCAMIQVNPQGLIKSLAPFCDAVAQWNEVPQELGQQFGKILLGYKNMMGAAWEAFAASLAPDTRGRLSTRYGL</sequence>
<dbReference type="InterPro" id="IPR058584">
    <property type="entry name" value="IMB1_TNPO1-like_TPR"/>
</dbReference>
<evidence type="ECO:0000259" key="11">
    <source>
        <dbReference type="PROSITE" id="PS50166"/>
    </source>
</evidence>
<dbReference type="GO" id="GO:0031981">
    <property type="term" value="C:nuclear lumen"/>
    <property type="evidence" value="ECO:0007669"/>
    <property type="project" value="UniProtKB-ARBA"/>
</dbReference>
<keyword evidence="5" id="KW-0677">Repeat</keyword>
<evidence type="ECO:0000256" key="10">
    <source>
        <dbReference type="SAM" id="MobiDB-lite"/>
    </source>
</evidence>
<feature type="domain" description="Importin N-terminal" evidence="11">
    <location>
        <begin position="32"/>
        <end position="119"/>
    </location>
</feature>
<evidence type="ECO:0000256" key="4">
    <source>
        <dbReference type="ARBA" id="ARBA00022490"/>
    </source>
</evidence>
<evidence type="ECO:0000256" key="8">
    <source>
        <dbReference type="ARBA" id="ARBA00023242"/>
    </source>
</evidence>
<gene>
    <name evidence="12" type="ORF">BG011_003358</name>
</gene>
<evidence type="ECO:0000256" key="1">
    <source>
        <dbReference type="ARBA" id="ARBA00004123"/>
    </source>
</evidence>
<proteinExistence type="inferred from homology"/>
<evidence type="ECO:0000256" key="9">
    <source>
        <dbReference type="ARBA" id="ARBA00038423"/>
    </source>
</evidence>
<evidence type="ECO:0000313" key="13">
    <source>
        <dbReference type="Proteomes" id="UP000726737"/>
    </source>
</evidence>
<keyword evidence="13" id="KW-1185">Reference proteome</keyword>
<dbReference type="Pfam" id="PF13513">
    <property type="entry name" value="HEAT_EZ"/>
    <property type="match status" value="1"/>
</dbReference>
<dbReference type="PROSITE" id="PS50166">
    <property type="entry name" value="IMPORTIN_B_NT"/>
    <property type="match status" value="1"/>
</dbReference>
<dbReference type="GO" id="GO:0005737">
    <property type="term" value="C:cytoplasm"/>
    <property type="evidence" value="ECO:0007669"/>
    <property type="project" value="UniProtKB-SubCell"/>
</dbReference>
<keyword evidence="6" id="KW-0653">Protein transport</keyword>
<comment type="similarity">
    <text evidence="9">Belongs to the importin beta family. Importin beta-2 subfamily.</text>
</comment>
<dbReference type="Pfam" id="PF03810">
    <property type="entry name" value="IBN_N"/>
    <property type="match status" value="1"/>
</dbReference>
<dbReference type="InterPro" id="IPR011989">
    <property type="entry name" value="ARM-like"/>
</dbReference>
<name>A0A9P6Q496_9FUNG</name>
<dbReference type="Gene3D" id="1.25.10.10">
    <property type="entry name" value="Leucine-rich Repeat Variant"/>
    <property type="match status" value="1"/>
</dbReference>
<dbReference type="GO" id="GO:0031267">
    <property type="term" value="F:small GTPase binding"/>
    <property type="evidence" value="ECO:0007669"/>
    <property type="project" value="InterPro"/>
</dbReference>
<organism evidence="12 13">
    <name type="scientific">Mortierella polycephala</name>
    <dbReference type="NCBI Taxonomy" id="41804"/>
    <lineage>
        <taxon>Eukaryota</taxon>
        <taxon>Fungi</taxon>
        <taxon>Fungi incertae sedis</taxon>
        <taxon>Mucoromycota</taxon>
        <taxon>Mortierellomycotina</taxon>
        <taxon>Mortierellomycetes</taxon>
        <taxon>Mortierellales</taxon>
        <taxon>Mortierellaceae</taxon>
        <taxon>Mortierella</taxon>
    </lineage>
</organism>
<dbReference type="InterPro" id="IPR001494">
    <property type="entry name" value="Importin-beta_N"/>
</dbReference>
<accession>A0A9P6Q496</accession>
<comment type="subcellular location">
    <subcellularLocation>
        <location evidence="2">Cytoplasm</location>
    </subcellularLocation>
    <subcellularLocation>
        <location evidence="1">Nucleus</location>
    </subcellularLocation>
</comment>
<evidence type="ECO:0000256" key="2">
    <source>
        <dbReference type="ARBA" id="ARBA00004496"/>
    </source>
</evidence>
<keyword evidence="7" id="KW-0007">Acetylation</keyword>
<reference evidence="12" key="1">
    <citation type="journal article" date="2020" name="Fungal Divers.">
        <title>Resolving the Mortierellaceae phylogeny through synthesis of multi-gene phylogenetics and phylogenomics.</title>
        <authorList>
            <person name="Vandepol N."/>
            <person name="Liber J."/>
            <person name="Desiro A."/>
            <person name="Na H."/>
            <person name="Kennedy M."/>
            <person name="Barry K."/>
            <person name="Grigoriev I.V."/>
            <person name="Miller A.N."/>
            <person name="O'Donnell K."/>
            <person name="Stajich J.E."/>
            <person name="Bonito G."/>
        </authorList>
    </citation>
    <scope>NUCLEOTIDE SEQUENCE</scope>
    <source>
        <strain evidence="12">KOD948</strain>
    </source>
</reference>
<evidence type="ECO:0000256" key="3">
    <source>
        <dbReference type="ARBA" id="ARBA00022448"/>
    </source>
</evidence>
<keyword evidence="4" id="KW-0963">Cytoplasm</keyword>
<keyword evidence="3" id="KW-0813">Transport</keyword>
<dbReference type="FunFam" id="1.25.10.10:FF:000028">
    <property type="entry name" value="Transportin-1 isoform 1"/>
    <property type="match status" value="1"/>
</dbReference>
<comment type="caution">
    <text evidence="12">The sequence shown here is derived from an EMBL/GenBank/DDBJ whole genome shotgun (WGS) entry which is preliminary data.</text>
</comment>
<dbReference type="Pfam" id="PF02985">
    <property type="entry name" value="HEAT"/>
    <property type="match status" value="1"/>
</dbReference>
<evidence type="ECO:0000256" key="7">
    <source>
        <dbReference type="ARBA" id="ARBA00022990"/>
    </source>
</evidence>